<dbReference type="PRINTS" id="PR00344">
    <property type="entry name" value="BCTRLSENSOR"/>
</dbReference>
<dbReference type="InterPro" id="IPR000014">
    <property type="entry name" value="PAS"/>
</dbReference>
<evidence type="ECO:0000313" key="10">
    <source>
        <dbReference type="EMBL" id="PXZ01464.1"/>
    </source>
</evidence>
<dbReference type="SMART" id="SM00387">
    <property type="entry name" value="HATPase_c"/>
    <property type="match status" value="1"/>
</dbReference>
<dbReference type="InterPro" id="IPR035965">
    <property type="entry name" value="PAS-like_dom_sf"/>
</dbReference>
<dbReference type="SMART" id="SM00388">
    <property type="entry name" value="HisKA"/>
    <property type="match status" value="1"/>
</dbReference>
<dbReference type="GO" id="GO:0005524">
    <property type="term" value="F:ATP binding"/>
    <property type="evidence" value="ECO:0007669"/>
    <property type="project" value="UniProtKB-KW"/>
</dbReference>
<dbReference type="InterPro" id="IPR036097">
    <property type="entry name" value="HisK_dim/P_sf"/>
</dbReference>
<evidence type="ECO:0000256" key="4">
    <source>
        <dbReference type="ARBA" id="ARBA00022679"/>
    </source>
</evidence>
<dbReference type="Gene3D" id="3.30.450.20">
    <property type="entry name" value="PAS domain"/>
    <property type="match status" value="1"/>
</dbReference>
<dbReference type="EC" id="2.7.13.3" evidence="2"/>
<dbReference type="PANTHER" id="PTHR43065">
    <property type="entry name" value="SENSOR HISTIDINE KINASE"/>
    <property type="match status" value="1"/>
</dbReference>
<dbReference type="SUPFAM" id="SSF55785">
    <property type="entry name" value="PYP-like sensor domain (PAS domain)"/>
    <property type="match status" value="1"/>
</dbReference>
<evidence type="ECO:0000256" key="1">
    <source>
        <dbReference type="ARBA" id="ARBA00000085"/>
    </source>
</evidence>
<dbReference type="InterPro" id="IPR003594">
    <property type="entry name" value="HATPase_dom"/>
</dbReference>
<dbReference type="Pfam" id="PF00512">
    <property type="entry name" value="HisKA"/>
    <property type="match status" value="1"/>
</dbReference>
<dbReference type="CDD" id="cd00082">
    <property type="entry name" value="HisKA"/>
    <property type="match status" value="1"/>
</dbReference>
<comment type="catalytic activity">
    <reaction evidence="1">
        <text>ATP + protein L-histidine = ADP + protein N-phospho-L-histidine.</text>
        <dbReference type="EC" id="2.7.13.3"/>
    </reaction>
</comment>
<dbReference type="Proteomes" id="UP000247565">
    <property type="component" value="Unassembled WGS sequence"/>
</dbReference>
<evidence type="ECO:0000313" key="11">
    <source>
        <dbReference type="Proteomes" id="UP000247565"/>
    </source>
</evidence>
<evidence type="ECO:0000256" key="7">
    <source>
        <dbReference type="ARBA" id="ARBA00022840"/>
    </source>
</evidence>
<dbReference type="InterPro" id="IPR003661">
    <property type="entry name" value="HisK_dim/P_dom"/>
</dbReference>
<reference evidence="10 11" key="1">
    <citation type="submission" date="2018-05" db="EMBL/GenBank/DDBJ databases">
        <title>Reference genomes for bee gut microbiota database.</title>
        <authorList>
            <person name="Ellegaard K.M."/>
        </authorList>
    </citation>
    <scope>NUCLEOTIDE SEQUENCE [LARGE SCALE GENOMIC DNA]</scope>
    <source>
        <strain evidence="10 11">ESL0284</strain>
    </source>
</reference>
<dbReference type="CDD" id="cd00130">
    <property type="entry name" value="PAS"/>
    <property type="match status" value="1"/>
</dbReference>
<sequence>MKFMMSKNIHVFTDSNEIIEALPFPLVIINHFGKIVYLNHQAELLLNISRKSAHCCELNNFLLENISFSTLFSQVKENRRVVTQYGMKLRLKNGNNKEFFLSLAPVENNDDLYIVTFHDHFLLNMIRNSRETTDFNQIEKNLALMLSHEIKNPLSGIRGAAQLLQQTVANKDKKLTGLICTEVERISNMLDRYIVETHKHIKYSKLNIHAILNHVIQIAKNGFAKDIRINALYDPSLPLIMGDKDALIQLFLNLIKNASEALQNFDNQDEISIITKYQSDLLIKEACHHYNFLPLLIVIRDTGAGISEKIKDHLFNPFISDKENGLGIGLALCKKIVQNHGGIIDVERNKKFTDFKIFLPIKQSKANLRY</sequence>
<keyword evidence="6" id="KW-0418">Kinase</keyword>
<evidence type="ECO:0000256" key="8">
    <source>
        <dbReference type="ARBA" id="ARBA00023012"/>
    </source>
</evidence>
<keyword evidence="8" id="KW-0902">Two-component regulatory system</keyword>
<dbReference type="InterPro" id="IPR036890">
    <property type="entry name" value="HATPase_C_sf"/>
</dbReference>
<keyword evidence="5" id="KW-0547">Nucleotide-binding</keyword>
<keyword evidence="4" id="KW-0808">Transferase</keyword>
<dbReference type="SUPFAM" id="SSF55874">
    <property type="entry name" value="ATPase domain of HSP90 chaperone/DNA topoisomerase II/histidine kinase"/>
    <property type="match status" value="1"/>
</dbReference>
<dbReference type="Pfam" id="PF00989">
    <property type="entry name" value="PAS"/>
    <property type="match status" value="1"/>
</dbReference>
<dbReference type="GO" id="GO:0000155">
    <property type="term" value="F:phosphorelay sensor kinase activity"/>
    <property type="evidence" value="ECO:0007669"/>
    <property type="project" value="InterPro"/>
</dbReference>
<keyword evidence="7" id="KW-0067">ATP-binding</keyword>
<dbReference type="PANTHER" id="PTHR43065:SF10">
    <property type="entry name" value="PEROXIDE STRESS-ACTIVATED HISTIDINE KINASE MAK3"/>
    <property type="match status" value="1"/>
</dbReference>
<evidence type="ECO:0000256" key="6">
    <source>
        <dbReference type="ARBA" id="ARBA00022777"/>
    </source>
</evidence>
<proteinExistence type="predicted"/>
<evidence type="ECO:0000256" key="5">
    <source>
        <dbReference type="ARBA" id="ARBA00022741"/>
    </source>
</evidence>
<dbReference type="Pfam" id="PF02518">
    <property type="entry name" value="HATPase_c"/>
    <property type="match status" value="1"/>
</dbReference>
<dbReference type="SUPFAM" id="SSF47384">
    <property type="entry name" value="Homodimeric domain of signal transducing histidine kinase"/>
    <property type="match status" value="1"/>
</dbReference>
<protein>
    <recommendedName>
        <fullName evidence="2">histidine kinase</fullName>
        <ecNumber evidence="2">2.7.13.3</ecNumber>
    </recommendedName>
</protein>
<dbReference type="Gene3D" id="3.30.565.10">
    <property type="entry name" value="Histidine kinase-like ATPase, C-terminal domain"/>
    <property type="match status" value="1"/>
</dbReference>
<dbReference type="AlphaFoldDB" id="A0A318N707"/>
<evidence type="ECO:0000259" key="9">
    <source>
        <dbReference type="PROSITE" id="PS50109"/>
    </source>
</evidence>
<name>A0A318N707_9PROT</name>
<feature type="domain" description="Histidine kinase" evidence="9">
    <location>
        <begin position="145"/>
        <end position="363"/>
    </location>
</feature>
<evidence type="ECO:0000256" key="2">
    <source>
        <dbReference type="ARBA" id="ARBA00012438"/>
    </source>
</evidence>
<dbReference type="InterPro" id="IPR005467">
    <property type="entry name" value="His_kinase_dom"/>
</dbReference>
<dbReference type="EMBL" id="QGLT01000001">
    <property type="protein sequence ID" value="PXZ01464.1"/>
    <property type="molecule type" value="Genomic_DNA"/>
</dbReference>
<dbReference type="InterPro" id="IPR004358">
    <property type="entry name" value="Sig_transdc_His_kin-like_C"/>
</dbReference>
<dbReference type="PROSITE" id="PS50109">
    <property type="entry name" value="HIS_KIN"/>
    <property type="match status" value="1"/>
</dbReference>
<keyword evidence="11" id="KW-1185">Reference proteome</keyword>
<evidence type="ECO:0000256" key="3">
    <source>
        <dbReference type="ARBA" id="ARBA00022553"/>
    </source>
</evidence>
<comment type="caution">
    <text evidence="10">The sequence shown here is derived from an EMBL/GenBank/DDBJ whole genome shotgun (WGS) entry which is preliminary data.</text>
</comment>
<dbReference type="Gene3D" id="1.10.287.130">
    <property type="match status" value="1"/>
</dbReference>
<keyword evidence="3" id="KW-0597">Phosphoprotein</keyword>
<gene>
    <name evidence="10" type="ORF">DK869_00165</name>
</gene>
<accession>A0A318N707</accession>
<organism evidence="10 11">
    <name type="scientific">Commensalibacter melissae</name>
    <dbReference type="NCBI Taxonomy" id="2070537"/>
    <lineage>
        <taxon>Bacteria</taxon>
        <taxon>Pseudomonadati</taxon>
        <taxon>Pseudomonadota</taxon>
        <taxon>Alphaproteobacteria</taxon>
        <taxon>Acetobacterales</taxon>
        <taxon>Acetobacteraceae</taxon>
    </lineage>
</organism>
<dbReference type="GO" id="GO:0006355">
    <property type="term" value="P:regulation of DNA-templated transcription"/>
    <property type="evidence" value="ECO:0007669"/>
    <property type="project" value="InterPro"/>
</dbReference>
<dbReference type="InterPro" id="IPR013767">
    <property type="entry name" value="PAS_fold"/>
</dbReference>